<dbReference type="AlphaFoldDB" id="A0A1G6X4R1"/>
<keyword evidence="1" id="KW-0472">Membrane</keyword>
<accession>A0A1G6X4R1</accession>
<keyword evidence="1" id="KW-1133">Transmembrane helix</keyword>
<keyword evidence="1" id="KW-0812">Transmembrane</keyword>
<protein>
    <recommendedName>
        <fullName evidence="4">Chain length determinant protein</fullName>
    </recommendedName>
</protein>
<proteinExistence type="predicted"/>
<name>A0A1G6X4R1_9FLAO</name>
<gene>
    <name evidence="2" type="ORF">SAMN05421636_101512</name>
</gene>
<dbReference type="STRING" id="641691.SAMN05421636_101512"/>
<evidence type="ECO:0000313" key="3">
    <source>
        <dbReference type="Proteomes" id="UP000199109"/>
    </source>
</evidence>
<keyword evidence="3" id="KW-1185">Reference proteome</keyword>
<dbReference type="OrthoDB" id="1452530at2"/>
<organism evidence="2 3">
    <name type="scientific">Pricia antarctica</name>
    <dbReference type="NCBI Taxonomy" id="641691"/>
    <lineage>
        <taxon>Bacteria</taxon>
        <taxon>Pseudomonadati</taxon>
        <taxon>Bacteroidota</taxon>
        <taxon>Flavobacteriia</taxon>
        <taxon>Flavobacteriales</taxon>
        <taxon>Flavobacteriaceae</taxon>
        <taxon>Pricia</taxon>
    </lineage>
</organism>
<sequence>MADNKPVNTQPESDEIDLGRLLNMVGRGFESLFEGFLLLFLYLKKQIFWLLGLILLGLAIGFLLNSTVDKQLKTEVIVKPNFESKDYLYDVVDEIQANIVAKDTQFLNNIGVDISDLRGFDISIEPIEKKKEDKDNIKDDNDYLEILQNFKDQEFVSEVIKSEILDITVLTHRIKFLHKNPFNGQQVVGKILDYINANPYFVEMRTIHEKNAEDRIDRNKELIAQIDGLINNYTQKLGNSYSGMGSQEGTLLLNAEEPLDIPSLFALKNGLIKQIGDKQIELVQQKEAVKIVSFGKTQEVKNQFLNKSLILLPMVFLGLFFLWTLLKYLNKKALSL</sequence>
<dbReference type="RefSeq" id="WP_091865352.1">
    <property type="nucleotide sequence ID" value="NZ_FNAO01000001.1"/>
</dbReference>
<feature type="transmembrane region" description="Helical" evidence="1">
    <location>
        <begin position="47"/>
        <end position="64"/>
    </location>
</feature>
<evidence type="ECO:0008006" key="4">
    <source>
        <dbReference type="Google" id="ProtNLM"/>
    </source>
</evidence>
<evidence type="ECO:0000256" key="1">
    <source>
        <dbReference type="SAM" id="Phobius"/>
    </source>
</evidence>
<dbReference type="Proteomes" id="UP000199109">
    <property type="component" value="Unassembled WGS sequence"/>
</dbReference>
<feature type="transmembrane region" description="Helical" evidence="1">
    <location>
        <begin position="309"/>
        <end position="326"/>
    </location>
</feature>
<reference evidence="2 3" key="1">
    <citation type="submission" date="2016-10" db="EMBL/GenBank/DDBJ databases">
        <authorList>
            <person name="de Groot N.N."/>
        </authorList>
    </citation>
    <scope>NUCLEOTIDE SEQUENCE [LARGE SCALE GENOMIC DNA]</scope>
    <source>
        <strain evidence="2 3">DSM 23421</strain>
    </source>
</reference>
<dbReference type="EMBL" id="FNAO01000001">
    <property type="protein sequence ID" value="SDD72305.1"/>
    <property type="molecule type" value="Genomic_DNA"/>
</dbReference>
<evidence type="ECO:0000313" key="2">
    <source>
        <dbReference type="EMBL" id="SDD72305.1"/>
    </source>
</evidence>